<dbReference type="InterPro" id="IPR058240">
    <property type="entry name" value="rSAM_sf"/>
</dbReference>
<dbReference type="Pfam" id="PF04055">
    <property type="entry name" value="Radical_SAM"/>
    <property type="match status" value="1"/>
</dbReference>
<keyword evidence="2" id="KW-0949">S-adenosyl-L-methionine</keyword>
<dbReference type="Pfam" id="PF02310">
    <property type="entry name" value="B12-binding"/>
    <property type="match status" value="1"/>
</dbReference>
<proteinExistence type="predicted"/>
<dbReference type="SFLD" id="SFLDS00029">
    <property type="entry name" value="Radical_SAM"/>
    <property type="match status" value="1"/>
</dbReference>
<accession>A0A932CPM9</accession>
<evidence type="ECO:0000313" key="8">
    <source>
        <dbReference type="Proteomes" id="UP000769766"/>
    </source>
</evidence>
<comment type="cofactor">
    <cofactor evidence="1">
        <name>[4Fe-4S] cluster</name>
        <dbReference type="ChEBI" id="CHEBI:49883"/>
    </cofactor>
</comment>
<dbReference type="InterPro" id="IPR034466">
    <property type="entry name" value="Methyltransferase_Class_B"/>
</dbReference>
<keyword evidence="4" id="KW-0408">Iron</keyword>
<evidence type="ECO:0000256" key="2">
    <source>
        <dbReference type="ARBA" id="ARBA00022691"/>
    </source>
</evidence>
<dbReference type="GO" id="GO:0046872">
    <property type="term" value="F:metal ion binding"/>
    <property type="evidence" value="ECO:0007669"/>
    <property type="project" value="UniProtKB-KW"/>
</dbReference>
<dbReference type="SFLD" id="SFLDF00303">
    <property type="entry name" value="hopanoid_C2-methyltransferase"/>
    <property type="match status" value="1"/>
</dbReference>
<sequence>MKILLVYPKYPDTFWSFKYALKFVSKKASYLPLGLLTIAPMVPEAWEKRLIDMNVEPLKDKDLEWADYVFISAMSVQSESARKVIDRCKRLGIKVVAGGPLFTAAHEEFEDVDHLVLNEAEITLLPFLEDLEKGQAKHLYTSEEWADIRETPIPLWDLVDINKYASMSIQYSRGCPFNCEFCNITVLYGRKPRTKGKEQILAELESLYVRGWRANVFMVDDNFIGNKRKLKKEILPAIINWMEERKHPFALSTEVSVDLSDDEELMLLMAQAGFDTVFVGIETPNEESLAECSKSHNKNRDLISCVKKMQSFGLQVHGGFIVGFDNDPASIFERIIDFIQESGIVAAMVGLLNAPRGTLLYHRLVKEGRLLSDISGDNTDLSMNFIPKMDQEELINGYNTIIQTIYSPKHYYKRVKKFLQEYDPLHKRLFRFQFVHFSALFKSIVFLGIIGKERFHYWKIFCWSLFRRPRLFPLAITLSIYGFHFRKVFENHLEYSVEKASSNR</sequence>
<dbReference type="GO" id="GO:0051536">
    <property type="term" value="F:iron-sulfur cluster binding"/>
    <property type="evidence" value="ECO:0007669"/>
    <property type="project" value="UniProtKB-KW"/>
</dbReference>
<gene>
    <name evidence="7" type="ORF">HYY20_09930</name>
</gene>
<dbReference type="Proteomes" id="UP000769766">
    <property type="component" value="Unassembled WGS sequence"/>
</dbReference>
<dbReference type="Pfam" id="PF13282">
    <property type="entry name" value="DUF4070"/>
    <property type="match status" value="1"/>
</dbReference>
<dbReference type="AlphaFoldDB" id="A0A932CPM9"/>
<dbReference type="InterPro" id="IPR006158">
    <property type="entry name" value="Cobalamin-bd"/>
</dbReference>
<evidence type="ECO:0000256" key="4">
    <source>
        <dbReference type="ARBA" id="ARBA00023004"/>
    </source>
</evidence>
<dbReference type="InterPro" id="IPR006638">
    <property type="entry name" value="Elp3/MiaA/NifB-like_rSAM"/>
</dbReference>
<evidence type="ECO:0000256" key="1">
    <source>
        <dbReference type="ARBA" id="ARBA00001966"/>
    </source>
</evidence>
<feature type="domain" description="Radical SAM core" evidence="6">
    <location>
        <begin position="159"/>
        <end position="392"/>
    </location>
</feature>
<dbReference type="PROSITE" id="PS51918">
    <property type="entry name" value="RADICAL_SAM"/>
    <property type="match status" value="1"/>
</dbReference>
<dbReference type="InterPro" id="IPR051198">
    <property type="entry name" value="BchE-like"/>
</dbReference>
<dbReference type="InterPro" id="IPR034530">
    <property type="entry name" value="HpnP-like"/>
</dbReference>
<dbReference type="SFLD" id="SFLDG01082">
    <property type="entry name" value="B12-binding_domain_containing"/>
    <property type="match status" value="1"/>
</dbReference>
<reference evidence="7" key="1">
    <citation type="submission" date="2020-07" db="EMBL/GenBank/DDBJ databases">
        <title>Huge and variable diversity of episymbiotic CPR bacteria and DPANN archaea in groundwater ecosystems.</title>
        <authorList>
            <person name="He C.Y."/>
            <person name="Keren R."/>
            <person name="Whittaker M."/>
            <person name="Farag I.F."/>
            <person name="Doudna J."/>
            <person name="Cate J.H.D."/>
            <person name="Banfield J.F."/>
        </authorList>
    </citation>
    <scope>NUCLEOTIDE SEQUENCE</scope>
    <source>
        <strain evidence="7">NC_groundwater_672_Ag_B-0.1um_62_36</strain>
    </source>
</reference>
<dbReference type="SUPFAM" id="SSF102114">
    <property type="entry name" value="Radical SAM enzymes"/>
    <property type="match status" value="1"/>
</dbReference>
<evidence type="ECO:0000313" key="7">
    <source>
        <dbReference type="EMBL" id="MBI2877188.1"/>
    </source>
</evidence>
<dbReference type="InterPro" id="IPR025274">
    <property type="entry name" value="DUF4070"/>
</dbReference>
<evidence type="ECO:0000256" key="5">
    <source>
        <dbReference type="ARBA" id="ARBA00023014"/>
    </source>
</evidence>
<dbReference type="PANTHER" id="PTHR43409:SF3">
    <property type="entry name" value="HYPOTHETICAL METHYLTRANSFERASE"/>
    <property type="match status" value="1"/>
</dbReference>
<dbReference type="Gene3D" id="3.80.30.20">
    <property type="entry name" value="tm_1862 like domain"/>
    <property type="match status" value="1"/>
</dbReference>
<dbReference type="SMART" id="SM00729">
    <property type="entry name" value="Elp3"/>
    <property type="match status" value="1"/>
</dbReference>
<dbReference type="EMBL" id="JACPRF010000301">
    <property type="protein sequence ID" value="MBI2877188.1"/>
    <property type="molecule type" value="Genomic_DNA"/>
</dbReference>
<evidence type="ECO:0000256" key="3">
    <source>
        <dbReference type="ARBA" id="ARBA00022723"/>
    </source>
</evidence>
<dbReference type="GO" id="GO:0003824">
    <property type="term" value="F:catalytic activity"/>
    <property type="evidence" value="ECO:0007669"/>
    <property type="project" value="InterPro"/>
</dbReference>
<dbReference type="GO" id="GO:0005829">
    <property type="term" value="C:cytosol"/>
    <property type="evidence" value="ECO:0007669"/>
    <property type="project" value="TreeGrafter"/>
</dbReference>
<keyword evidence="3" id="KW-0479">Metal-binding</keyword>
<keyword evidence="5" id="KW-0411">Iron-sulfur</keyword>
<dbReference type="InterPro" id="IPR023404">
    <property type="entry name" value="rSAM_horseshoe"/>
</dbReference>
<comment type="caution">
    <text evidence="7">The sequence shown here is derived from an EMBL/GenBank/DDBJ whole genome shotgun (WGS) entry which is preliminary data.</text>
</comment>
<dbReference type="Gene3D" id="3.40.50.280">
    <property type="entry name" value="Cobalamin-binding domain"/>
    <property type="match status" value="1"/>
</dbReference>
<dbReference type="SFLD" id="SFLDG01123">
    <property type="entry name" value="methyltransferase_(Class_B)"/>
    <property type="match status" value="1"/>
</dbReference>
<dbReference type="PANTHER" id="PTHR43409">
    <property type="entry name" value="ANAEROBIC MAGNESIUM-PROTOPORPHYRIN IX MONOMETHYL ESTER CYCLASE-RELATED"/>
    <property type="match status" value="1"/>
</dbReference>
<evidence type="ECO:0000259" key="6">
    <source>
        <dbReference type="PROSITE" id="PS51918"/>
    </source>
</evidence>
<name>A0A932CPM9_UNCTE</name>
<organism evidence="7 8">
    <name type="scientific">Tectimicrobiota bacterium</name>
    <dbReference type="NCBI Taxonomy" id="2528274"/>
    <lineage>
        <taxon>Bacteria</taxon>
        <taxon>Pseudomonadati</taxon>
        <taxon>Nitrospinota/Tectimicrobiota group</taxon>
        <taxon>Candidatus Tectimicrobiota</taxon>
    </lineage>
</organism>
<dbReference type="GO" id="GO:0031419">
    <property type="term" value="F:cobalamin binding"/>
    <property type="evidence" value="ECO:0007669"/>
    <property type="project" value="InterPro"/>
</dbReference>
<dbReference type="InterPro" id="IPR007197">
    <property type="entry name" value="rSAM"/>
</dbReference>
<protein>
    <submittedName>
        <fullName evidence="7">B12-binding domain-containing radical SAM protein</fullName>
    </submittedName>
</protein>